<dbReference type="InterPro" id="IPR013103">
    <property type="entry name" value="RVT_2"/>
</dbReference>
<dbReference type="EMBL" id="PKPP01000353">
    <property type="protein sequence ID" value="PWA93819.1"/>
    <property type="molecule type" value="Genomic_DNA"/>
</dbReference>
<keyword evidence="5" id="KW-0175">Coiled coil</keyword>
<dbReference type="Pfam" id="PF00665">
    <property type="entry name" value="rve"/>
    <property type="match status" value="1"/>
</dbReference>
<accession>A0A2U1Q730</accession>
<evidence type="ECO:0000256" key="1">
    <source>
        <dbReference type="ARBA" id="ARBA00022670"/>
    </source>
</evidence>
<dbReference type="STRING" id="35608.A0A2U1Q730"/>
<evidence type="ECO:0000256" key="5">
    <source>
        <dbReference type="SAM" id="Coils"/>
    </source>
</evidence>
<evidence type="ECO:0000256" key="4">
    <source>
        <dbReference type="ARBA" id="ARBA00022801"/>
    </source>
</evidence>
<dbReference type="PANTHER" id="PTHR42648:SF32">
    <property type="entry name" value="RIBONUCLEASE H-LIKE DOMAIN, GAG-PRE-INTEGRASE DOMAIN PROTEIN-RELATED"/>
    <property type="match status" value="1"/>
</dbReference>
<dbReference type="SUPFAM" id="SSF53098">
    <property type="entry name" value="Ribonuclease H-like"/>
    <property type="match status" value="1"/>
</dbReference>
<dbReference type="InterPro" id="IPR054722">
    <property type="entry name" value="PolX-like_BBD"/>
</dbReference>
<dbReference type="InterPro" id="IPR025724">
    <property type="entry name" value="GAG-pre-integrase_dom"/>
</dbReference>
<dbReference type="PANTHER" id="PTHR42648">
    <property type="entry name" value="TRANSPOSASE, PUTATIVE-RELATED"/>
    <property type="match status" value="1"/>
</dbReference>
<evidence type="ECO:0000313" key="9">
    <source>
        <dbReference type="Proteomes" id="UP000245207"/>
    </source>
</evidence>
<dbReference type="Pfam" id="PF13976">
    <property type="entry name" value="gag_pre-integrs"/>
    <property type="match status" value="1"/>
</dbReference>
<feature type="region of interest" description="Disordered" evidence="6">
    <location>
        <begin position="1"/>
        <end position="23"/>
    </location>
</feature>
<dbReference type="Pfam" id="PF25597">
    <property type="entry name" value="SH3_retrovirus"/>
    <property type="match status" value="1"/>
</dbReference>
<keyword evidence="3" id="KW-0064">Aspartyl protease</keyword>
<name>A0A2U1Q730_ARTAN</name>
<evidence type="ECO:0000259" key="7">
    <source>
        <dbReference type="PROSITE" id="PS50994"/>
    </source>
</evidence>
<dbReference type="OrthoDB" id="1932348at2759"/>
<keyword evidence="4" id="KW-0378">Hydrolase</keyword>
<dbReference type="InterPro" id="IPR001584">
    <property type="entry name" value="Integrase_cat-core"/>
</dbReference>
<dbReference type="GO" id="GO:0046872">
    <property type="term" value="F:metal ion binding"/>
    <property type="evidence" value="ECO:0007669"/>
    <property type="project" value="UniProtKB-KW"/>
</dbReference>
<evidence type="ECO:0000256" key="3">
    <source>
        <dbReference type="ARBA" id="ARBA00022750"/>
    </source>
</evidence>
<dbReference type="InterPro" id="IPR057670">
    <property type="entry name" value="SH3_retrovirus"/>
</dbReference>
<reference evidence="8 9" key="1">
    <citation type="journal article" date="2018" name="Mol. Plant">
        <title>The genome of Artemisia annua provides insight into the evolution of Asteraceae family and artemisinin biosynthesis.</title>
        <authorList>
            <person name="Shen Q."/>
            <person name="Zhang L."/>
            <person name="Liao Z."/>
            <person name="Wang S."/>
            <person name="Yan T."/>
            <person name="Shi P."/>
            <person name="Liu M."/>
            <person name="Fu X."/>
            <person name="Pan Q."/>
            <person name="Wang Y."/>
            <person name="Lv Z."/>
            <person name="Lu X."/>
            <person name="Zhang F."/>
            <person name="Jiang W."/>
            <person name="Ma Y."/>
            <person name="Chen M."/>
            <person name="Hao X."/>
            <person name="Li L."/>
            <person name="Tang Y."/>
            <person name="Lv G."/>
            <person name="Zhou Y."/>
            <person name="Sun X."/>
            <person name="Brodelius P.E."/>
            <person name="Rose J.K.C."/>
            <person name="Tang K."/>
        </authorList>
    </citation>
    <scope>NUCLEOTIDE SEQUENCE [LARGE SCALE GENOMIC DNA]</scope>
    <source>
        <strain evidence="9">cv. Huhao1</strain>
        <tissue evidence="8">Leaf</tissue>
    </source>
</reference>
<proteinExistence type="predicted"/>
<sequence length="2737" mass="311849">MTTVTSIDDIQAAGSDTRPPMLDRTHYESWSQRIRLYCQGKENGENILRSIDEGPFQMGTTRDVISTGEDGSVTFGIDRPRTYNDLSEVEKKRYDADIRASNIVVQGLPKDIYKLINFNTEAKAIWDNVKMLLAGSELTKEDRESQLYDEFEHFKMNQGESINDYYVRFHKLVNDMRMIRMTMPNIQLNSKFVNNMSPEWDRFVTAVKLNKGLRNTNYEQLYAYLQQHEKHAMYDRQLREKFHPSNDPLALISSTQRLNQTSADLIDHPTTAQATQNQSSLGQTTMQSASVKTNAQESGNSYIDKRIDNLSNQVSLLVQHFRSTLPQTNNQLRTSSNPRNLAVVEDGRVVVQGRQNVQGNGQNGMGNANQGQGRQIKCYNCCGLDKELLMQAQENGVPLDDEQLLFLAGDEGNSFDADVDDQPIQDLALNDPNIFHAEDCDAFDSDVDDEPTAQTIFMAKLTSAVSSPHQSGSSKSSIISEVHQTSTVMPDDVDLKNNNVPSKQQHMDNNKEFDEPSRASVDTHVDNVIHQQRTHNEVKHIDIIDSDPADMGNSNVVSCEQYLKRNVETALPSDDSSVENEIGEYDEYTAVIPDGTLTTRINILKDQVNMYQQRVKFELTEREQKMDWQMCTYITERNLKEEELRMEIKSLQNQIDQTVKQKQEIQNSVTTLKLDFQSKEAKLLDDFSNLKALKNKFGNKFYTQGQTIQITQMIQKHIKLRDEHSSKDIGVPKTNFLRSVSASQPALYDFNVMLKPNHAPSDVRNTEEIDEIESENRKRLESKMKDPTSIENCVNIKPHNYYEQNRLTVFVPQTRLTPEQIFWSLDVEKMKAECLKSTPLKFATPTVYPPNTPMNLVQIALPTQCKTLISIITPTGITKECYLTEVIPFFKQIKEHFEYMETSLKSEINEMKDVFKNLEHEGKQTVIDLQHSEIARKNALIMNDNLIAMCIAQDVFYTATDSSLSASQFHEIYQHLEERIKNSNAKTSSDAPEFDAYFELAKRDERIQAHTNTIRKLKLQIAQLKTNKCDVIDTQKPPCLDSQNLQLQNVINNIKYENDCFQAENSKIKQHYKELHESIKITRDKTNEKIPSLLREIENLKTQVKGKMPVTACDSCHTKIVNTKRSDSDAINIPLPLRNNALVHSEYLRDLKDCLDILCETIEEVKMERPADIAIRDVYYLTNRSYELLDYAIGTCPKAVCMRDKIDEFSSKIKNKRVTFNVPLTSSERNISYSRNQTAVSHSNVPTINSTGVKVVTNASGSKPSCNTRNDRTSPAKSAQGKEVEDHIRNNKTDLNVMNRVDSSISSRRTVINSNSKTICEICNNSLISSNHDECVKTSLNASKLPSVCHAVYYNRVKHVWKATGRKFSTVGYHWRPTERKLSIGSQRPFAKRPNPRFCNIRIWTETGRTFPIGTQCVNHKSSSPACHNVTKDARETSSSVTINNACANQSDPTYGWGSMFVSYPYLSGCSKHMTGDRSRLRNFVKKFIGTVRFGNDHFGAIMGYGDYVVGDSVISRVYFVEGLRHNLFSVGQFCDSDLEVAFRKHTCFVRRLDGVDLLKGRRGSNLYTISIEDMMQSSPICLLSKASKNKSWLWHRRLNHLNFGTINELTRKDLQETFSQTQNYQHHYGSSSYPSHGPLWSNEKNIFGKRYVLVIVDDYSRFTWVKFHRSKDETPEIIIKLIKQLQVGLNKTVRFVRTYNGTEFVNQQLTQFYEELGISHQRSIPRTPQQNGVVERQNRTLVEAALTMLIFSKAPMFLWGEAIATACYTQNRSLIHPLHSKTSYELVHERKPDLSFLRVFSALCYPTNDSEDLGKLKAKADIGIFVGYAPNKKGYRIYNKRTRQIMETIHVTFDELTEQTVPEYSSSGPASNLWTPGPISSGLVHSSTTDAPSVPPTSEDLKKLFDPTHTNHTDQSSSIHQEEASDNSFEVNPFAQPPDEPFVNIFAPEPSTVVTSSESYNTATSVPSHQLHEHIRKWTNDHPIDNIIGNPSRPVSTRRQLATDALWCFVSSILSKVEPKDYKDALTKTSCFTAIQDEIHEFDRLDVWELVPPPDCAMIIALKWIFKVKLDEYGEVLKNKARLVDKGYRQEEGIDLEESFAPVARIEAIRIFLANAASQNMIVYLLCYPINDSEDLGKLKAKADIGIFLTEQTVPEYSSSGPASNLWTPGPISSGLVHSSTADAPSVPPTSEDLKKLFDPMYDEYFEPQQRIEPEQQVIGPDAAANDVPQPTNGPSISISLMNPFAQPPDEPFVNIFAPEPSTVANSSENYNTATSVPSHQLHEHIRKWTNDHPIDNIIGNPSRPVSTRRQLATDALWCFVSSILSKVEPKDYKDALTKTSWFTAMQDEIHEFDRLDVWELVPPPDCAMIIALKWILKVKLDEYGEVLKNKARLVAKGYRQEEGIDFEESFAPVARIEAIRIFLANAASQNMIVYQMDVKTAFLNGQLKEVVYVSQPEGFVDPERPNHVYRLKKALYGLKQAPRAWYDTLSKFLLANQFTKGVVDPTLFTRKLGKHRLHVQIYVDDIIFASADLLECDRFAQEMSTEFQMSMMGQISFFLGLQISQNPHGIFINQSNRLDLLFAVCMCARYQSKPTKRHLKQSKESSGTFKEQFTWAFGILKILQWLSLPTLMLIMRDVKILVEVPMYCDNKSAIALCCNNVQHSRSKHIDIRHHFIIEQVEKGIVELYFVRTEFQLADIFTKALPRERFQFILPRLGMKSITPESLKSLQEDYEE</sequence>
<evidence type="ECO:0000256" key="2">
    <source>
        <dbReference type="ARBA" id="ARBA00022723"/>
    </source>
</evidence>
<feature type="compositionally biased region" description="Basic and acidic residues" evidence="6">
    <location>
        <begin position="1269"/>
        <end position="1285"/>
    </location>
</feature>
<keyword evidence="1" id="KW-0645">Protease</keyword>
<dbReference type="InterPro" id="IPR012337">
    <property type="entry name" value="RNaseH-like_sf"/>
</dbReference>
<evidence type="ECO:0000256" key="6">
    <source>
        <dbReference type="SAM" id="MobiDB-lite"/>
    </source>
</evidence>
<dbReference type="Pfam" id="PF07727">
    <property type="entry name" value="RVT_2"/>
    <property type="match status" value="2"/>
</dbReference>
<keyword evidence="2" id="KW-0479">Metal-binding</keyword>
<dbReference type="Proteomes" id="UP000245207">
    <property type="component" value="Unassembled WGS sequence"/>
</dbReference>
<comment type="caution">
    <text evidence="8">The sequence shown here is derived from an EMBL/GenBank/DDBJ whole genome shotgun (WGS) entry which is preliminary data.</text>
</comment>
<feature type="domain" description="Integrase catalytic" evidence="7">
    <location>
        <begin position="1631"/>
        <end position="1792"/>
    </location>
</feature>
<dbReference type="CDD" id="cd09272">
    <property type="entry name" value="RNase_HI_RT_Ty1"/>
    <property type="match status" value="1"/>
</dbReference>
<dbReference type="PROSITE" id="PS50994">
    <property type="entry name" value="INTEGRASE"/>
    <property type="match status" value="1"/>
</dbReference>
<dbReference type="Pfam" id="PF22936">
    <property type="entry name" value="Pol_BBD"/>
    <property type="match status" value="1"/>
</dbReference>
<feature type="region of interest" description="Disordered" evidence="6">
    <location>
        <begin position="1863"/>
        <end position="1934"/>
    </location>
</feature>
<feature type="compositionally biased region" description="Polar residues" evidence="6">
    <location>
        <begin position="1258"/>
        <end position="1268"/>
    </location>
</feature>
<dbReference type="InterPro" id="IPR043502">
    <property type="entry name" value="DNA/RNA_pol_sf"/>
</dbReference>
<dbReference type="InterPro" id="IPR039537">
    <property type="entry name" value="Retrotran_Ty1/copia-like"/>
</dbReference>
<feature type="compositionally biased region" description="Basic and acidic residues" evidence="6">
    <location>
        <begin position="774"/>
        <end position="784"/>
    </location>
</feature>
<feature type="compositionally biased region" description="Basic and acidic residues" evidence="6">
    <location>
        <begin position="1900"/>
        <end position="1913"/>
    </location>
</feature>
<dbReference type="SUPFAM" id="SSF56672">
    <property type="entry name" value="DNA/RNA polymerases"/>
    <property type="match status" value="1"/>
</dbReference>
<dbReference type="GO" id="GO:0006508">
    <property type="term" value="P:proteolysis"/>
    <property type="evidence" value="ECO:0007669"/>
    <property type="project" value="UniProtKB-KW"/>
</dbReference>
<dbReference type="GO" id="GO:0004190">
    <property type="term" value="F:aspartic-type endopeptidase activity"/>
    <property type="evidence" value="ECO:0007669"/>
    <property type="project" value="UniProtKB-KW"/>
</dbReference>
<keyword evidence="9" id="KW-1185">Reference proteome</keyword>
<protein>
    <submittedName>
        <fullName evidence="8">Integrase, catalytic region, Zinc finger, CCHC-type, Peptidase aspartic, catalytic</fullName>
    </submittedName>
</protein>
<evidence type="ECO:0000313" key="8">
    <source>
        <dbReference type="EMBL" id="PWA93819.1"/>
    </source>
</evidence>
<feature type="region of interest" description="Disordered" evidence="6">
    <location>
        <begin position="759"/>
        <end position="784"/>
    </location>
</feature>
<feature type="coiled-coil region" evidence="5">
    <location>
        <begin position="634"/>
        <end position="668"/>
    </location>
</feature>
<dbReference type="GO" id="GO:0003676">
    <property type="term" value="F:nucleic acid binding"/>
    <property type="evidence" value="ECO:0007669"/>
    <property type="project" value="InterPro"/>
</dbReference>
<dbReference type="InterPro" id="IPR036397">
    <property type="entry name" value="RNaseH_sf"/>
</dbReference>
<feature type="compositionally biased region" description="Polar residues" evidence="6">
    <location>
        <begin position="1863"/>
        <end position="1875"/>
    </location>
</feature>
<feature type="region of interest" description="Disordered" evidence="6">
    <location>
        <begin position="1258"/>
        <end position="1285"/>
    </location>
</feature>
<gene>
    <name evidence="8" type="ORF">CTI12_AA066630</name>
</gene>
<dbReference type="GO" id="GO:0015074">
    <property type="term" value="P:DNA integration"/>
    <property type="evidence" value="ECO:0007669"/>
    <property type="project" value="InterPro"/>
</dbReference>
<dbReference type="Pfam" id="PF14223">
    <property type="entry name" value="Retrotran_gag_2"/>
    <property type="match status" value="1"/>
</dbReference>
<organism evidence="8 9">
    <name type="scientific">Artemisia annua</name>
    <name type="common">Sweet wormwood</name>
    <dbReference type="NCBI Taxonomy" id="35608"/>
    <lineage>
        <taxon>Eukaryota</taxon>
        <taxon>Viridiplantae</taxon>
        <taxon>Streptophyta</taxon>
        <taxon>Embryophyta</taxon>
        <taxon>Tracheophyta</taxon>
        <taxon>Spermatophyta</taxon>
        <taxon>Magnoliopsida</taxon>
        <taxon>eudicotyledons</taxon>
        <taxon>Gunneridae</taxon>
        <taxon>Pentapetalae</taxon>
        <taxon>asterids</taxon>
        <taxon>campanulids</taxon>
        <taxon>Asterales</taxon>
        <taxon>Asteraceae</taxon>
        <taxon>Asteroideae</taxon>
        <taxon>Anthemideae</taxon>
        <taxon>Artemisiinae</taxon>
        <taxon>Artemisia</taxon>
    </lineage>
</organism>
<dbReference type="Gene3D" id="3.30.420.10">
    <property type="entry name" value="Ribonuclease H-like superfamily/Ribonuclease H"/>
    <property type="match status" value="1"/>
</dbReference>